<sequence length="298" mass="31975">MNSIKCSFIGLGKMGRELCARIGRAGFRTLAYDISPDASKFAEENYENVTYSELASAVKNSDVVFSCLPNSNHVREIVDTLLKQKGTLVNVQYWVDTTSGNPGESQRIASDLKSQDVIFLDCAVSGGPAGAIAGTLTAMVGGDKVAFSEVENIISSFAKNIVHLGPSGAGHAVKAVNNTLLAANICSVSEGLIVLKKYGIPLDVALKAISTSSGRSWVTQQRMPEHVLTRGFDYGFSLGLLSKDVDTCMEMLQETSVAAPSLKVTREVIQVAKNILGEESDHLEIVKIIEDWSGEKIE</sequence>
<proteinExistence type="predicted"/>
<dbReference type="InterPro" id="IPR008927">
    <property type="entry name" value="6-PGluconate_DH-like_C_sf"/>
</dbReference>
<dbReference type="PANTHER" id="PTHR43060:SF15">
    <property type="entry name" value="3-HYDROXYISOBUTYRATE DEHYDROGENASE-LIKE 1, MITOCHONDRIAL-RELATED"/>
    <property type="match status" value="1"/>
</dbReference>
<dbReference type="GO" id="GO:0050661">
    <property type="term" value="F:NADP binding"/>
    <property type="evidence" value="ECO:0007669"/>
    <property type="project" value="InterPro"/>
</dbReference>
<accession>A0A381T5Q0</accession>
<evidence type="ECO:0000259" key="4">
    <source>
        <dbReference type="Pfam" id="PF14833"/>
    </source>
</evidence>
<gene>
    <name evidence="5" type="ORF">METZ01_LOCUS64374</name>
</gene>
<protein>
    <recommendedName>
        <fullName evidence="6">6-phosphogluconate dehydrogenase NADP-binding domain-containing protein</fullName>
    </recommendedName>
</protein>
<organism evidence="5">
    <name type="scientific">marine metagenome</name>
    <dbReference type="NCBI Taxonomy" id="408172"/>
    <lineage>
        <taxon>unclassified sequences</taxon>
        <taxon>metagenomes</taxon>
        <taxon>ecological metagenomes</taxon>
    </lineage>
</organism>
<evidence type="ECO:0000256" key="1">
    <source>
        <dbReference type="ARBA" id="ARBA00023002"/>
    </source>
</evidence>
<name>A0A381T5Q0_9ZZZZ</name>
<dbReference type="InterPro" id="IPR015815">
    <property type="entry name" value="HIBADH-related"/>
</dbReference>
<dbReference type="GO" id="GO:0016491">
    <property type="term" value="F:oxidoreductase activity"/>
    <property type="evidence" value="ECO:0007669"/>
    <property type="project" value="UniProtKB-KW"/>
</dbReference>
<dbReference type="PANTHER" id="PTHR43060">
    <property type="entry name" value="3-HYDROXYISOBUTYRATE DEHYDROGENASE-LIKE 1, MITOCHONDRIAL-RELATED"/>
    <property type="match status" value="1"/>
</dbReference>
<dbReference type="InterPro" id="IPR036291">
    <property type="entry name" value="NAD(P)-bd_dom_sf"/>
</dbReference>
<feature type="domain" description="3-hydroxyisobutyrate dehydrogenase-like NAD-binding" evidence="4">
    <location>
        <begin position="168"/>
        <end position="288"/>
    </location>
</feature>
<dbReference type="EMBL" id="UINC01004066">
    <property type="protein sequence ID" value="SVA11520.1"/>
    <property type="molecule type" value="Genomic_DNA"/>
</dbReference>
<dbReference type="InterPro" id="IPR029154">
    <property type="entry name" value="HIBADH-like_NADP-bd"/>
</dbReference>
<dbReference type="GO" id="GO:0051287">
    <property type="term" value="F:NAD binding"/>
    <property type="evidence" value="ECO:0007669"/>
    <property type="project" value="InterPro"/>
</dbReference>
<dbReference type="Pfam" id="PF14833">
    <property type="entry name" value="NAD_binding_11"/>
    <property type="match status" value="1"/>
</dbReference>
<keyword evidence="1" id="KW-0560">Oxidoreductase</keyword>
<dbReference type="SUPFAM" id="SSF48179">
    <property type="entry name" value="6-phosphogluconate dehydrogenase C-terminal domain-like"/>
    <property type="match status" value="1"/>
</dbReference>
<evidence type="ECO:0008006" key="6">
    <source>
        <dbReference type="Google" id="ProtNLM"/>
    </source>
</evidence>
<dbReference type="Gene3D" id="1.10.1040.10">
    <property type="entry name" value="N-(1-d-carboxylethyl)-l-norvaline Dehydrogenase, domain 2"/>
    <property type="match status" value="1"/>
</dbReference>
<reference evidence="5" key="1">
    <citation type="submission" date="2018-05" db="EMBL/GenBank/DDBJ databases">
        <authorList>
            <person name="Lanie J.A."/>
            <person name="Ng W.-L."/>
            <person name="Kazmierczak K.M."/>
            <person name="Andrzejewski T.M."/>
            <person name="Davidsen T.M."/>
            <person name="Wayne K.J."/>
            <person name="Tettelin H."/>
            <person name="Glass J.I."/>
            <person name="Rusch D."/>
            <person name="Podicherti R."/>
            <person name="Tsui H.-C.T."/>
            <person name="Winkler M.E."/>
        </authorList>
    </citation>
    <scope>NUCLEOTIDE SEQUENCE</scope>
</reference>
<dbReference type="AlphaFoldDB" id="A0A381T5Q0"/>
<evidence type="ECO:0000313" key="5">
    <source>
        <dbReference type="EMBL" id="SVA11520.1"/>
    </source>
</evidence>
<dbReference type="Pfam" id="PF03446">
    <property type="entry name" value="NAD_binding_2"/>
    <property type="match status" value="1"/>
</dbReference>
<dbReference type="InterPro" id="IPR013328">
    <property type="entry name" value="6PGD_dom2"/>
</dbReference>
<keyword evidence="2" id="KW-0520">NAD</keyword>
<dbReference type="SUPFAM" id="SSF51735">
    <property type="entry name" value="NAD(P)-binding Rossmann-fold domains"/>
    <property type="match status" value="1"/>
</dbReference>
<evidence type="ECO:0000256" key="2">
    <source>
        <dbReference type="ARBA" id="ARBA00023027"/>
    </source>
</evidence>
<dbReference type="PIRSF" id="PIRSF000103">
    <property type="entry name" value="HIBADH"/>
    <property type="match status" value="1"/>
</dbReference>
<dbReference type="Gene3D" id="3.40.50.720">
    <property type="entry name" value="NAD(P)-binding Rossmann-like Domain"/>
    <property type="match status" value="1"/>
</dbReference>
<evidence type="ECO:0000259" key="3">
    <source>
        <dbReference type="Pfam" id="PF03446"/>
    </source>
</evidence>
<dbReference type="InterPro" id="IPR006115">
    <property type="entry name" value="6PGDH_NADP-bd"/>
</dbReference>
<feature type="domain" description="6-phosphogluconate dehydrogenase NADP-binding" evidence="3">
    <location>
        <begin position="6"/>
        <end position="165"/>
    </location>
</feature>